<keyword evidence="4" id="KW-1185">Reference proteome</keyword>
<evidence type="ECO:0000256" key="1">
    <source>
        <dbReference type="SAM" id="Phobius"/>
    </source>
</evidence>
<dbReference type="InterPro" id="IPR011990">
    <property type="entry name" value="TPR-like_helical_dom_sf"/>
</dbReference>
<proteinExistence type="predicted"/>
<dbReference type="RefSeq" id="WP_150030981.1">
    <property type="nucleotide sequence ID" value="NZ_VWSH01000001.1"/>
</dbReference>
<keyword evidence="1" id="KW-0472">Membrane</keyword>
<keyword evidence="1" id="KW-1133">Transmembrane helix</keyword>
<accession>A0A5M6CPT6</accession>
<dbReference type="Pfam" id="PF03417">
    <property type="entry name" value="AAT"/>
    <property type="match status" value="1"/>
</dbReference>
<feature type="domain" description="Peptidase C45 hydrolase" evidence="2">
    <location>
        <begin position="194"/>
        <end position="387"/>
    </location>
</feature>
<keyword evidence="1" id="KW-0812">Transmembrane</keyword>
<dbReference type="InterPro" id="IPR047803">
    <property type="entry name" value="DCD1A/B-like"/>
</dbReference>
<sequence length="558" mass="63466">MRILKKILRFFAWFIGIILITVLIFCFYVWKVSDAKPPVVSDRSAEQLQRRNIDSTAFTIGNNWLRKNKYGLYEMYTSGTPFERGVINGKLSKELVVSQEEAFTHQIKKMIPSSSYLKFLKYIVGFMNRDLPAHVTEEYKEEIYGISLAASDSFQWIGTNYSRQLNYHAAHDIGHALQNLMLVGCTSFSAWDTKTENGALIVGRNFDFWVGDEFAKNKIVSFVAPSMGHKFAFVTWGGFIGVVSGMNDKGLSVTINAARSSIPTGAATPVSLVAREVLQYAGNIKEAVAIAHKRKMFVSESFLVASAADHKSVIIEKTPDTLAVYDPNKDNIECANHYQSDLFKTQKLNEEQMAGSASVYRFQRTQELLQQNYPLTPQKVANILRDYKGLGGADIGVGNEKAVNQFVAHHSVIFMPDSLRMWVSTSPWQMGAYVCYDLRKIFAMNGLHQDVEIADENLNIAPDTFLQSDVYRKFLLFRQTKMDWMDKLNINVNNFVQNDPQYYDAYRLTGDYYKAHKNYKAAIENYRIALTKEIATVKEREAIEDKIKECAKMSSNRK</sequence>
<dbReference type="Proteomes" id="UP000323632">
    <property type="component" value="Unassembled WGS sequence"/>
</dbReference>
<reference evidence="3 4" key="1">
    <citation type="submission" date="2019-09" db="EMBL/GenBank/DDBJ databases">
        <title>Genome sequence and assembly of Taibaiella sp.</title>
        <authorList>
            <person name="Chhetri G."/>
        </authorList>
    </citation>
    <scope>NUCLEOTIDE SEQUENCE [LARGE SCALE GENOMIC DNA]</scope>
    <source>
        <strain evidence="3 4">KVB11</strain>
    </source>
</reference>
<evidence type="ECO:0000259" key="2">
    <source>
        <dbReference type="Pfam" id="PF03417"/>
    </source>
</evidence>
<name>A0A5M6CPT6_9BACT</name>
<dbReference type="InterPro" id="IPR005079">
    <property type="entry name" value="Peptidase_C45_hydrolase"/>
</dbReference>
<dbReference type="Gene3D" id="3.60.60.10">
    <property type="entry name" value="Penicillin V Acylase, Chain A"/>
    <property type="match status" value="1"/>
</dbReference>
<dbReference type="SUPFAM" id="SSF56235">
    <property type="entry name" value="N-terminal nucleophile aminohydrolases (Ntn hydrolases)"/>
    <property type="match status" value="1"/>
</dbReference>
<comment type="caution">
    <text evidence="3">The sequence shown here is derived from an EMBL/GenBank/DDBJ whole genome shotgun (WGS) entry which is preliminary data.</text>
</comment>
<dbReference type="EMBL" id="VWSH01000001">
    <property type="protein sequence ID" value="KAA5536410.1"/>
    <property type="molecule type" value="Genomic_DNA"/>
</dbReference>
<gene>
    <name evidence="3" type="ORF">F0919_01720</name>
</gene>
<dbReference type="NCBIfam" id="NF040521">
    <property type="entry name" value="C45_proenzyme"/>
    <property type="match status" value="1"/>
</dbReference>
<dbReference type="InterPro" id="IPR047794">
    <property type="entry name" value="C45_proenzyme-like"/>
</dbReference>
<dbReference type="PANTHER" id="PTHR35190">
    <property type="entry name" value="PROTEIN DCD1B"/>
    <property type="match status" value="1"/>
</dbReference>
<dbReference type="PANTHER" id="PTHR35190:SF2">
    <property type="entry name" value="PROTEIN DCD1B"/>
    <property type="match status" value="1"/>
</dbReference>
<evidence type="ECO:0000313" key="4">
    <source>
        <dbReference type="Proteomes" id="UP000323632"/>
    </source>
</evidence>
<dbReference type="InterPro" id="IPR029055">
    <property type="entry name" value="Ntn_hydrolases_N"/>
</dbReference>
<organism evidence="3 4">
    <name type="scientific">Taibaiella lutea</name>
    <dbReference type="NCBI Taxonomy" id="2608001"/>
    <lineage>
        <taxon>Bacteria</taxon>
        <taxon>Pseudomonadati</taxon>
        <taxon>Bacteroidota</taxon>
        <taxon>Chitinophagia</taxon>
        <taxon>Chitinophagales</taxon>
        <taxon>Chitinophagaceae</taxon>
        <taxon>Taibaiella</taxon>
    </lineage>
</organism>
<feature type="transmembrane region" description="Helical" evidence="1">
    <location>
        <begin position="7"/>
        <end position="30"/>
    </location>
</feature>
<dbReference type="SUPFAM" id="SSF48452">
    <property type="entry name" value="TPR-like"/>
    <property type="match status" value="1"/>
</dbReference>
<dbReference type="AlphaFoldDB" id="A0A5M6CPT6"/>
<evidence type="ECO:0000313" key="3">
    <source>
        <dbReference type="EMBL" id="KAA5536410.1"/>
    </source>
</evidence>
<protein>
    <submittedName>
        <fullName evidence="3">Peptidase C45</fullName>
    </submittedName>
</protein>